<feature type="domain" description="Phasin" evidence="1">
    <location>
        <begin position="21"/>
        <end position="102"/>
    </location>
</feature>
<evidence type="ECO:0000259" key="1">
    <source>
        <dbReference type="Pfam" id="PF09361"/>
    </source>
</evidence>
<dbReference type="STRING" id="633194.SAMN05421759_11149"/>
<dbReference type="OrthoDB" id="7744969at2"/>
<keyword evidence="3" id="KW-1185">Reference proteome</keyword>
<reference evidence="3" key="1">
    <citation type="submission" date="2017-01" db="EMBL/GenBank/DDBJ databases">
        <authorList>
            <person name="Varghese N."/>
            <person name="Submissions S."/>
        </authorList>
    </citation>
    <scope>NUCLEOTIDE SEQUENCE [LARGE SCALE GENOMIC DNA]</scope>
    <source>
        <strain evidence="3">DSM 29430</strain>
    </source>
</reference>
<name>A0A1N7NZ37_9RHOB</name>
<protein>
    <submittedName>
        <fullName evidence="2">Phasin protein</fullName>
    </submittedName>
</protein>
<accession>A0A1N7NZ37</accession>
<dbReference type="InterPro" id="IPR018968">
    <property type="entry name" value="Phasin"/>
</dbReference>
<gene>
    <name evidence="2" type="ORF">SAMN05421759_11149</name>
</gene>
<dbReference type="Proteomes" id="UP000186684">
    <property type="component" value="Unassembled WGS sequence"/>
</dbReference>
<evidence type="ECO:0000313" key="3">
    <source>
        <dbReference type="Proteomes" id="UP000186684"/>
    </source>
</evidence>
<organism evidence="2 3">
    <name type="scientific">Roseivivax lentus</name>
    <dbReference type="NCBI Taxonomy" id="633194"/>
    <lineage>
        <taxon>Bacteria</taxon>
        <taxon>Pseudomonadati</taxon>
        <taxon>Pseudomonadota</taxon>
        <taxon>Alphaproteobacteria</taxon>
        <taxon>Rhodobacterales</taxon>
        <taxon>Roseobacteraceae</taxon>
        <taxon>Roseivivax</taxon>
    </lineage>
</organism>
<evidence type="ECO:0000313" key="2">
    <source>
        <dbReference type="EMBL" id="SIT03551.1"/>
    </source>
</evidence>
<dbReference type="AlphaFoldDB" id="A0A1N7NZ37"/>
<dbReference type="Pfam" id="PF09361">
    <property type="entry name" value="Phasin_2"/>
    <property type="match status" value="1"/>
</dbReference>
<proteinExistence type="predicted"/>
<dbReference type="EMBL" id="FTOQ01000011">
    <property type="protein sequence ID" value="SIT03551.1"/>
    <property type="molecule type" value="Genomic_DNA"/>
</dbReference>
<dbReference type="RefSeq" id="WP_076449367.1">
    <property type="nucleotide sequence ID" value="NZ_FTOQ01000011.1"/>
</dbReference>
<sequence>MPPKNETPDLALGAGMPTLSAAIMAVNPAATKAWMDLMSESAQFVTTRLHEDIETQKALLACRTPADLLRLQSDYIQKAIQQYTQEAQRLSKRMSKATEDIATEMKTGHARRYDDIPL</sequence>